<evidence type="ECO:0000313" key="2">
    <source>
        <dbReference type="Proteomes" id="UP000736335"/>
    </source>
</evidence>
<name>A0A9P6L3D5_9AGAM</name>
<dbReference type="AlphaFoldDB" id="A0A9P6L3D5"/>
<sequence>MLPRVLPPEVLDLIVDHLHDQPTALEECCLVSKSWVPRARSHLFAEVEFNLSRCPIRLWTNAFPDPSNSPAHHTRRLWIYGLETTTASSTVLRQFDCIQELWVAAPVQDFSAPVSFDQLHGLSPTLKTLHLSDISAPASQVFNLICSFPLLEDLWLYFVTIFGGADGWDIPSTSPRLTGSLHLIDWDCSVSRGLLDLPNGLHFTEITASCRVEDTVSLVDLVSRCSDNLESLDIAYSSSSSVYFPDPKPFALSGATKLSHARFQCFGLNVRWITATLLTAQSPNLRKITIVVTSRDTPANLVGEKIRREWQDLDHLLDYLWTSRSVFPEITYSGRLVSQGFGELALRLLPKLASKGAVGRVGGCGQRSEE</sequence>
<dbReference type="SUPFAM" id="SSF52047">
    <property type="entry name" value="RNI-like"/>
    <property type="match status" value="1"/>
</dbReference>
<evidence type="ECO:0008006" key="3">
    <source>
        <dbReference type="Google" id="ProtNLM"/>
    </source>
</evidence>
<proteinExistence type="predicted"/>
<reference evidence="1" key="1">
    <citation type="journal article" date="2020" name="Nat. Commun.">
        <title>Large-scale genome sequencing of mycorrhizal fungi provides insights into the early evolution of symbiotic traits.</title>
        <authorList>
            <person name="Miyauchi S."/>
            <person name="Kiss E."/>
            <person name="Kuo A."/>
            <person name="Drula E."/>
            <person name="Kohler A."/>
            <person name="Sanchez-Garcia M."/>
            <person name="Morin E."/>
            <person name="Andreopoulos B."/>
            <person name="Barry K.W."/>
            <person name="Bonito G."/>
            <person name="Buee M."/>
            <person name="Carver A."/>
            <person name="Chen C."/>
            <person name="Cichocki N."/>
            <person name="Clum A."/>
            <person name="Culley D."/>
            <person name="Crous P.W."/>
            <person name="Fauchery L."/>
            <person name="Girlanda M."/>
            <person name="Hayes R.D."/>
            <person name="Keri Z."/>
            <person name="LaButti K."/>
            <person name="Lipzen A."/>
            <person name="Lombard V."/>
            <person name="Magnuson J."/>
            <person name="Maillard F."/>
            <person name="Murat C."/>
            <person name="Nolan M."/>
            <person name="Ohm R.A."/>
            <person name="Pangilinan J."/>
            <person name="Pereira M.F."/>
            <person name="Perotto S."/>
            <person name="Peter M."/>
            <person name="Pfister S."/>
            <person name="Riley R."/>
            <person name="Sitrit Y."/>
            <person name="Stielow J.B."/>
            <person name="Szollosi G."/>
            <person name="Zifcakova L."/>
            <person name="Stursova M."/>
            <person name="Spatafora J.W."/>
            <person name="Tedersoo L."/>
            <person name="Vaario L.M."/>
            <person name="Yamada A."/>
            <person name="Yan M."/>
            <person name="Wang P."/>
            <person name="Xu J."/>
            <person name="Bruns T."/>
            <person name="Baldrian P."/>
            <person name="Vilgalys R."/>
            <person name="Dunand C."/>
            <person name="Henrissat B."/>
            <person name="Grigoriev I.V."/>
            <person name="Hibbett D."/>
            <person name="Nagy L.G."/>
            <person name="Martin F.M."/>
        </authorList>
    </citation>
    <scope>NUCLEOTIDE SEQUENCE</scope>
    <source>
        <strain evidence="1">UH-Tt-Lm1</strain>
    </source>
</reference>
<accession>A0A9P6L3D5</accession>
<evidence type="ECO:0000313" key="1">
    <source>
        <dbReference type="EMBL" id="KAF9780878.1"/>
    </source>
</evidence>
<dbReference type="OrthoDB" id="2788229at2759"/>
<keyword evidence="2" id="KW-1185">Reference proteome</keyword>
<organism evidence="1 2">
    <name type="scientific">Thelephora terrestris</name>
    <dbReference type="NCBI Taxonomy" id="56493"/>
    <lineage>
        <taxon>Eukaryota</taxon>
        <taxon>Fungi</taxon>
        <taxon>Dikarya</taxon>
        <taxon>Basidiomycota</taxon>
        <taxon>Agaricomycotina</taxon>
        <taxon>Agaricomycetes</taxon>
        <taxon>Thelephorales</taxon>
        <taxon>Thelephoraceae</taxon>
        <taxon>Thelephora</taxon>
    </lineage>
</organism>
<protein>
    <recommendedName>
        <fullName evidence="3">F-box domain-containing protein</fullName>
    </recommendedName>
</protein>
<dbReference type="EMBL" id="WIUZ02000015">
    <property type="protein sequence ID" value="KAF9780878.1"/>
    <property type="molecule type" value="Genomic_DNA"/>
</dbReference>
<comment type="caution">
    <text evidence="1">The sequence shown here is derived from an EMBL/GenBank/DDBJ whole genome shotgun (WGS) entry which is preliminary data.</text>
</comment>
<gene>
    <name evidence="1" type="ORF">BJ322DRAFT_1112270</name>
</gene>
<reference evidence="1" key="2">
    <citation type="submission" date="2020-11" db="EMBL/GenBank/DDBJ databases">
        <authorList>
            <consortium name="DOE Joint Genome Institute"/>
            <person name="Kuo A."/>
            <person name="Miyauchi S."/>
            <person name="Kiss E."/>
            <person name="Drula E."/>
            <person name="Kohler A."/>
            <person name="Sanchez-Garcia M."/>
            <person name="Andreopoulos B."/>
            <person name="Barry K.W."/>
            <person name="Bonito G."/>
            <person name="Buee M."/>
            <person name="Carver A."/>
            <person name="Chen C."/>
            <person name="Cichocki N."/>
            <person name="Clum A."/>
            <person name="Culley D."/>
            <person name="Crous P.W."/>
            <person name="Fauchery L."/>
            <person name="Girlanda M."/>
            <person name="Hayes R."/>
            <person name="Keri Z."/>
            <person name="Labutti K."/>
            <person name="Lipzen A."/>
            <person name="Lombard V."/>
            <person name="Magnuson J."/>
            <person name="Maillard F."/>
            <person name="Morin E."/>
            <person name="Murat C."/>
            <person name="Nolan M."/>
            <person name="Ohm R."/>
            <person name="Pangilinan J."/>
            <person name="Pereira M."/>
            <person name="Perotto S."/>
            <person name="Peter M."/>
            <person name="Riley R."/>
            <person name="Sitrit Y."/>
            <person name="Stielow B."/>
            <person name="Szollosi G."/>
            <person name="Zifcakova L."/>
            <person name="Stursova M."/>
            <person name="Spatafora J.W."/>
            <person name="Tedersoo L."/>
            <person name="Vaario L.-M."/>
            <person name="Yamada A."/>
            <person name="Yan M."/>
            <person name="Wang P."/>
            <person name="Xu J."/>
            <person name="Bruns T."/>
            <person name="Baldrian P."/>
            <person name="Vilgalys R."/>
            <person name="Henrissat B."/>
            <person name="Grigoriev I.V."/>
            <person name="Hibbett D."/>
            <person name="Nagy L.G."/>
            <person name="Martin F.M."/>
        </authorList>
    </citation>
    <scope>NUCLEOTIDE SEQUENCE</scope>
    <source>
        <strain evidence="1">UH-Tt-Lm1</strain>
    </source>
</reference>
<dbReference type="Proteomes" id="UP000736335">
    <property type="component" value="Unassembled WGS sequence"/>
</dbReference>